<dbReference type="InterPro" id="IPR016162">
    <property type="entry name" value="Ald_DH_N"/>
</dbReference>
<dbReference type="InterPro" id="IPR011408">
    <property type="entry name" value="Aldehyde_DH"/>
</dbReference>
<sequence length="823" mass="89967">MAGNTQAVSAPTVSQIFKTMEYGPAREDDKIAKDWLNDHDRKFGHFINNKWVIPEGRQTFETKDPCGGNVLAATIQGTQEDVDLAVGAANEAYNSWSALSAHSRARYLYSIARHVQKHSRLLAVVEALDNGKTMREAWDCDIPLMTRHLYYHAGWAQLVDTQMVGWDSVGVVGAIVSWNFPLTLLAWKVCPALAMGNTVIFKPANNTSLSALLFAEICAEAGLPAGVFNVITGGSAVETMLASHSEVDKVSFAGSTEVGQDLRRLTAGSGKKLSLELGGKSPVIVFESADLDSAVEGIVDAIWFNQGQVCTAGSRLLVQEPVFDTFIGKLKQRMRTLRVGPSLDKVMDMGGVVDPSHVKVIAKYVDEARQEGAEVFQIEAPPGSYYPPTLITGVGTASRCVMDAIFGPVLVALPFRTAKEAISLANNTIYGLGASVFTEQITLGIEVAKMVKAGAVWINCHNIFDAAAGFGGCKQSGYGRDGGKEGLFEYVKPVWQDSHKFTPPKIDFAKFGAAYSASRPSITPATPQIVSAEETMPRVDQTYKLYYGGAQKRPDGNYNRVILNTEKKAFALVGESNRKDVRNAVEAAGKAQPSWDKRTGFNRSQILFYWAENLEQRRQELVDHLVVVTGQSGEQAGREVDASVTRLFHWAALCDKYGGSVQETQLYGTVLRMNEPMGVVGVACPDEAPLLAFVSLVAPAVARGNAVVVVPSEKYPTVPLSLYQVLETSDMPGGIINILTGNRDHLTKHLTEHHDVQAMWYFGTQEGSTFVEHTSAVNVKRTWVNYSLQRDWFSREEGEGEEFLYHATQVKNIWLTMGDIFAN</sequence>
<dbReference type="AlphaFoldDB" id="A0AAW0UPN6"/>
<feature type="domain" description="Aldehyde dehydrogenase" evidence="6">
    <location>
        <begin position="561"/>
        <end position="783"/>
    </location>
</feature>
<dbReference type="EMBL" id="JARAKH010000009">
    <property type="protein sequence ID" value="KAK8401148.1"/>
    <property type="molecule type" value="Genomic_DNA"/>
</dbReference>
<evidence type="ECO:0000256" key="4">
    <source>
        <dbReference type="PROSITE-ProRule" id="PRU10007"/>
    </source>
</evidence>
<dbReference type="Gene3D" id="3.40.605.10">
    <property type="entry name" value="Aldehyde Dehydrogenase, Chain A, domain 1"/>
    <property type="match status" value="2"/>
</dbReference>
<feature type="active site" evidence="4">
    <location>
        <position position="276"/>
    </location>
</feature>
<dbReference type="InterPro" id="IPR016163">
    <property type="entry name" value="Ald_DH_C"/>
</dbReference>
<evidence type="ECO:0000313" key="7">
    <source>
        <dbReference type="EMBL" id="KAK8401148.1"/>
    </source>
</evidence>
<gene>
    <name evidence="7" type="ORF">O3P69_002719</name>
</gene>
<evidence type="ECO:0000256" key="5">
    <source>
        <dbReference type="RuleBase" id="RU003345"/>
    </source>
</evidence>
<dbReference type="CDD" id="cd07111">
    <property type="entry name" value="ALDH_F16"/>
    <property type="match status" value="1"/>
</dbReference>
<dbReference type="SUPFAM" id="SSF53720">
    <property type="entry name" value="ALDH-like"/>
    <property type="match status" value="2"/>
</dbReference>
<dbReference type="Pfam" id="PF00171">
    <property type="entry name" value="Aldedh"/>
    <property type="match status" value="2"/>
</dbReference>
<evidence type="ECO:0000259" key="6">
    <source>
        <dbReference type="Pfam" id="PF00171"/>
    </source>
</evidence>
<keyword evidence="2 5" id="KW-0560">Oxidoreductase</keyword>
<evidence type="ECO:0000313" key="8">
    <source>
        <dbReference type="Proteomes" id="UP001487740"/>
    </source>
</evidence>
<proteinExistence type="inferred from homology"/>
<dbReference type="FunFam" id="3.40.605.10:FF:000007">
    <property type="entry name" value="NAD/NADP-dependent betaine aldehyde dehydrogenase"/>
    <property type="match status" value="1"/>
</dbReference>
<dbReference type="Proteomes" id="UP001487740">
    <property type="component" value="Unassembled WGS sequence"/>
</dbReference>
<dbReference type="Gene3D" id="3.40.309.10">
    <property type="entry name" value="Aldehyde Dehydrogenase, Chain A, domain 2"/>
    <property type="match status" value="1"/>
</dbReference>
<feature type="domain" description="Aldehyde dehydrogenase" evidence="6">
    <location>
        <begin position="51"/>
        <end position="492"/>
    </location>
</feature>
<dbReference type="PROSITE" id="PS00687">
    <property type="entry name" value="ALDEHYDE_DEHYDR_GLU"/>
    <property type="match status" value="1"/>
</dbReference>
<keyword evidence="8" id="KW-1185">Reference proteome</keyword>
<accession>A0AAW0UPN6</accession>
<dbReference type="InterPro" id="IPR016161">
    <property type="entry name" value="Ald_DH/histidinol_DH"/>
</dbReference>
<organism evidence="7 8">
    <name type="scientific">Scylla paramamosain</name>
    <name type="common">Mud crab</name>
    <dbReference type="NCBI Taxonomy" id="85552"/>
    <lineage>
        <taxon>Eukaryota</taxon>
        <taxon>Metazoa</taxon>
        <taxon>Ecdysozoa</taxon>
        <taxon>Arthropoda</taxon>
        <taxon>Crustacea</taxon>
        <taxon>Multicrustacea</taxon>
        <taxon>Malacostraca</taxon>
        <taxon>Eumalacostraca</taxon>
        <taxon>Eucarida</taxon>
        <taxon>Decapoda</taxon>
        <taxon>Pleocyemata</taxon>
        <taxon>Brachyura</taxon>
        <taxon>Eubrachyura</taxon>
        <taxon>Portunoidea</taxon>
        <taxon>Portunidae</taxon>
        <taxon>Portuninae</taxon>
        <taxon>Scylla</taxon>
    </lineage>
</organism>
<evidence type="ECO:0000256" key="1">
    <source>
        <dbReference type="ARBA" id="ARBA00009986"/>
    </source>
</evidence>
<reference evidence="7 8" key="1">
    <citation type="submission" date="2023-03" db="EMBL/GenBank/DDBJ databases">
        <title>High-quality genome of Scylla paramamosain provides insights in environmental adaptation.</title>
        <authorList>
            <person name="Zhang L."/>
        </authorList>
    </citation>
    <scope>NUCLEOTIDE SEQUENCE [LARGE SCALE GENOMIC DNA]</scope>
    <source>
        <strain evidence="7">LZ_2023a</strain>
        <tissue evidence="7">Muscle</tissue>
    </source>
</reference>
<protein>
    <recommendedName>
        <fullName evidence="6">Aldehyde dehydrogenase domain-containing protein</fullName>
    </recommendedName>
</protein>
<evidence type="ECO:0000256" key="3">
    <source>
        <dbReference type="PIRNR" id="PIRNR036490"/>
    </source>
</evidence>
<dbReference type="InterPro" id="IPR015590">
    <property type="entry name" value="Aldehyde_DH_dom"/>
</dbReference>
<comment type="caution">
    <text evidence="7">The sequence shown here is derived from an EMBL/GenBank/DDBJ whole genome shotgun (WGS) entry which is preliminary data.</text>
</comment>
<name>A0AAW0UPN6_SCYPA</name>
<evidence type="ECO:0000256" key="2">
    <source>
        <dbReference type="ARBA" id="ARBA00023002"/>
    </source>
</evidence>
<dbReference type="InterPro" id="IPR029510">
    <property type="entry name" value="Ald_DH_CS_GLU"/>
</dbReference>
<comment type="similarity">
    <text evidence="1 3 5">Belongs to the aldehyde dehydrogenase family.</text>
</comment>
<dbReference type="GO" id="GO:0016620">
    <property type="term" value="F:oxidoreductase activity, acting on the aldehyde or oxo group of donors, NAD or NADP as acceptor"/>
    <property type="evidence" value="ECO:0007669"/>
    <property type="project" value="UniProtKB-UniRule"/>
</dbReference>
<dbReference type="PANTHER" id="PTHR11699">
    <property type="entry name" value="ALDEHYDE DEHYDROGENASE-RELATED"/>
    <property type="match status" value="1"/>
</dbReference>
<dbReference type="PIRSF" id="PIRSF036490">
    <property type="entry name" value="Aldedh_dupl"/>
    <property type="match status" value="1"/>
</dbReference>